<evidence type="ECO:0000313" key="2">
    <source>
        <dbReference type="EMBL" id="VDO13330.1"/>
    </source>
</evidence>
<evidence type="ECO:0000313" key="3">
    <source>
        <dbReference type="Proteomes" id="UP000278807"/>
    </source>
</evidence>
<gene>
    <name evidence="2" type="ORF">HNAJ_LOCUS12516</name>
</gene>
<proteinExistence type="predicted"/>
<evidence type="ECO:0000256" key="1">
    <source>
        <dbReference type="SAM" id="SignalP"/>
    </source>
</evidence>
<dbReference type="WBParaSite" id="HNAJ_0001253801-mRNA-1">
    <property type="protein sequence ID" value="HNAJ_0001253801-mRNA-1"/>
    <property type="gene ID" value="HNAJ_0001253801"/>
</dbReference>
<reference evidence="2 3" key="2">
    <citation type="submission" date="2018-11" db="EMBL/GenBank/DDBJ databases">
        <authorList>
            <consortium name="Pathogen Informatics"/>
        </authorList>
    </citation>
    <scope>NUCLEOTIDE SEQUENCE [LARGE SCALE GENOMIC DNA]</scope>
</reference>
<name>A0A0R3TXE3_RODNA</name>
<accession>A0A0R3TXE3</accession>
<keyword evidence="1" id="KW-0732">Signal</keyword>
<dbReference type="EMBL" id="UZAE01014394">
    <property type="protein sequence ID" value="VDO13330.1"/>
    <property type="molecule type" value="Genomic_DNA"/>
</dbReference>
<feature type="chain" id="PRO_5043132193" evidence="1">
    <location>
        <begin position="22"/>
        <end position="111"/>
    </location>
</feature>
<sequence>MAVSSILLLVTVITSWNLVYSQNSPGNYFNSPQISRDKSPVFSIGCDCFSVPDCFSNCSAVPDLLPLLRKSSQFLQTFPSPFTVTKPQQFRKRSFKFDTSTANKRVSNCSL</sequence>
<dbReference type="AlphaFoldDB" id="A0A0R3TXE3"/>
<dbReference type="Proteomes" id="UP000278807">
    <property type="component" value="Unassembled WGS sequence"/>
</dbReference>
<evidence type="ECO:0000313" key="4">
    <source>
        <dbReference type="WBParaSite" id="HNAJ_0001253801-mRNA-1"/>
    </source>
</evidence>
<protein>
    <submittedName>
        <fullName evidence="4">NPC1_N domain-containing protein</fullName>
    </submittedName>
</protein>
<reference evidence="4" key="1">
    <citation type="submission" date="2017-02" db="UniProtKB">
        <authorList>
            <consortium name="WormBaseParasite"/>
        </authorList>
    </citation>
    <scope>IDENTIFICATION</scope>
</reference>
<keyword evidence="3" id="KW-1185">Reference proteome</keyword>
<feature type="signal peptide" evidence="1">
    <location>
        <begin position="1"/>
        <end position="21"/>
    </location>
</feature>
<organism evidence="4">
    <name type="scientific">Rodentolepis nana</name>
    <name type="common">Dwarf tapeworm</name>
    <name type="synonym">Hymenolepis nana</name>
    <dbReference type="NCBI Taxonomy" id="102285"/>
    <lineage>
        <taxon>Eukaryota</taxon>
        <taxon>Metazoa</taxon>
        <taxon>Spiralia</taxon>
        <taxon>Lophotrochozoa</taxon>
        <taxon>Platyhelminthes</taxon>
        <taxon>Cestoda</taxon>
        <taxon>Eucestoda</taxon>
        <taxon>Cyclophyllidea</taxon>
        <taxon>Hymenolepididae</taxon>
        <taxon>Rodentolepis</taxon>
    </lineage>
</organism>